<gene>
    <name evidence="4" type="ORF">As57867_014334</name>
</gene>
<dbReference type="PANTHER" id="PTHR19876:SF1">
    <property type="entry name" value="COATOMER SUBUNIT ALPHA"/>
    <property type="match status" value="1"/>
</dbReference>
<proteinExistence type="predicted"/>
<dbReference type="SUPFAM" id="SSF50978">
    <property type="entry name" value="WD40 repeat-like"/>
    <property type="match status" value="1"/>
</dbReference>
<keyword evidence="2" id="KW-0677">Repeat</keyword>
<dbReference type="PROSITE" id="PS00678">
    <property type="entry name" value="WD_REPEATS_1"/>
    <property type="match status" value="3"/>
</dbReference>
<evidence type="ECO:0000256" key="2">
    <source>
        <dbReference type="ARBA" id="ARBA00022737"/>
    </source>
</evidence>
<dbReference type="PANTHER" id="PTHR19876">
    <property type="entry name" value="COATOMER"/>
    <property type="match status" value="1"/>
</dbReference>
<dbReference type="PROSITE" id="PS50294">
    <property type="entry name" value="WD_REPEATS_REGION"/>
    <property type="match status" value="5"/>
</dbReference>
<dbReference type="InterPro" id="IPR050844">
    <property type="entry name" value="Coatomer_complex_subunit"/>
</dbReference>
<protein>
    <submittedName>
        <fullName evidence="4">Uncharacterized protein</fullName>
    </submittedName>
</protein>
<dbReference type="GO" id="GO:0006891">
    <property type="term" value="P:intra-Golgi vesicle-mediated transport"/>
    <property type="evidence" value="ECO:0007669"/>
    <property type="project" value="TreeGrafter"/>
</dbReference>
<feature type="repeat" description="WD" evidence="3">
    <location>
        <begin position="238"/>
        <end position="280"/>
    </location>
</feature>
<dbReference type="GO" id="GO:0030126">
    <property type="term" value="C:COPI vesicle coat"/>
    <property type="evidence" value="ECO:0007669"/>
    <property type="project" value="TreeGrafter"/>
</dbReference>
<organism evidence="4">
    <name type="scientific">Aphanomyces stellatus</name>
    <dbReference type="NCBI Taxonomy" id="120398"/>
    <lineage>
        <taxon>Eukaryota</taxon>
        <taxon>Sar</taxon>
        <taxon>Stramenopiles</taxon>
        <taxon>Oomycota</taxon>
        <taxon>Saprolegniomycetes</taxon>
        <taxon>Saprolegniales</taxon>
        <taxon>Verrucalvaceae</taxon>
        <taxon>Aphanomyces</taxon>
    </lineage>
</organism>
<dbReference type="OrthoDB" id="674604at2759"/>
<feature type="non-terminal residue" evidence="4">
    <location>
        <position position="367"/>
    </location>
</feature>
<feature type="repeat" description="WD" evidence="3">
    <location>
        <begin position="196"/>
        <end position="237"/>
    </location>
</feature>
<dbReference type="InterPro" id="IPR015943">
    <property type="entry name" value="WD40/YVTN_repeat-like_dom_sf"/>
</dbReference>
<dbReference type="InterPro" id="IPR020472">
    <property type="entry name" value="WD40_PAC1"/>
</dbReference>
<feature type="repeat" description="WD" evidence="3">
    <location>
        <begin position="281"/>
        <end position="322"/>
    </location>
</feature>
<dbReference type="GO" id="GO:0006886">
    <property type="term" value="P:intracellular protein transport"/>
    <property type="evidence" value="ECO:0007669"/>
    <property type="project" value="TreeGrafter"/>
</dbReference>
<dbReference type="Pfam" id="PF00400">
    <property type="entry name" value="WD40"/>
    <property type="match status" value="6"/>
</dbReference>
<name>A0A6A4YGM5_9STRA</name>
<dbReference type="CDD" id="cd00200">
    <property type="entry name" value="WD40"/>
    <property type="match status" value="1"/>
</dbReference>
<dbReference type="InterPro" id="IPR019775">
    <property type="entry name" value="WD40_repeat_CS"/>
</dbReference>
<dbReference type="AlphaFoldDB" id="A0A6A4YGM5"/>
<keyword evidence="1 3" id="KW-0853">WD repeat</keyword>
<dbReference type="EMBL" id="VJMH01005540">
    <property type="protein sequence ID" value="KAF0694712.1"/>
    <property type="molecule type" value="Genomic_DNA"/>
</dbReference>
<dbReference type="PRINTS" id="PR00320">
    <property type="entry name" value="GPROTEINBRPT"/>
</dbReference>
<evidence type="ECO:0000256" key="1">
    <source>
        <dbReference type="ARBA" id="ARBA00022574"/>
    </source>
</evidence>
<comment type="caution">
    <text evidence="4">The sequence shown here is derived from an EMBL/GenBank/DDBJ whole genome shotgun (WGS) entry which is preliminary data.</text>
</comment>
<evidence type="ECO:0000313" key="4">
    <source>
        <dbReference type="EMBL" id="KAF0694712.1"/>
    </source>
</evidence>
<dbReference type="GO" id="GO:0006890">
    <property type="term" value="P:retrograde vesicle-mediated transport, Golgi to endoplasmic reticulum"/>
    <property type="evidence" value="ECO:0007669"/>
    <property type="project" value="TreeGrafter"/>
</dbReference>
<dbReference type="InterPro" id="IPR001680">
    <property type="entry name" value="WD40_rpt"/>
</dbReference>
<feature type="repeat" description="WD" evidence="3">
    <location>
        <begin position="323"/>
        <end position="355"/>
    </location>
</feature>
<feature type="repeat" description="WD" evidence="3">
    <location>
        <begin position="153"/>
        <end position="195"/>
    </location>
</feature>
<dbReference type="Gene3D" id="2.130.10.10">
    <property type="entry name" value="YVTN repeat-like/Quinoprotein amine dehydrogenase"/>
    <property type="match status" value="2"/>
</dbReference>
<dbReference type="SMART" id="SM00320">
    <property type="entry name" value="WD40"/>
    <property type="match status" value="6"/>
</dbReference>
<dbReference type="GO" id="GO:0006888">
    <property type="term" value="P:endoplasmic reticulum to Golgi vesicle-mediated transport"/>
    <property type="evidence" value="ECO:0007669"/>
    <property type="project" value="TreeGrafter"/>
</dbReference>
<sequence length="367" mass="39760">MRLEQIYVRHYPPALRLASKQSNGTRHTKTIDLLSLGPETNVRLLVAQLIEAEGAVLTKAHTHRLYDILHALIDKQCSPTSKDDDEDEDDAFVLVKTIKTHTQPMTNFCISKHATLVATASYDKTAKLFRLPKETTRPEENTWSKWDETKVVLRGHDGVVYSVALNTPTSTLAATGSFDKTVRLWDAATGDCKQTLTGHEGEVVSVTFDARGALVGSCSMDCTASVWDVATGASVFDLVGHAAEVSCFAFDQASPNLMATGSCDSTVRLWDARYGECFRSLHAHTAEVATVAFNYPSNLLLTASADGTAKVWDVQSGKSLFVLADHAGEVTDACFNSTGSLVATAGADGRIFVYDTLTARRRCAMTG</sequence>
<dbReference type="PROSITE" id="PS50082">
    <property type="entry name" value="WD_REPEATS_2"/>
    <property type="match status" value="5"/>
</dbReference>
<evidence type="ECO:0000256" key="3">
    <source>
        <dbReference type="PROSITE-ProRule" id="PRU00221"/>
    </source>
</evidence>
<reference evidence="4" key="1">
    <citation type="submission" date="2019-06" db="EMBL/GenBank/DDBJ databases">
        <title>Genomics analysis of Aphanomyces spp. identifies a new class of oomycete effector associated with host adaptation.</title>
        <authorList>
            <person name="Gaulin E."/>
        </authorList>
    </citation>
    <scope>NUCLEOTIDE SEQUENCE</scope>
    <source>
        <strain evidence="4">CBS 578.67</strain>
    </source>
</reference>
<dbReference type="InterPro" id="IPR036322">
    <property type="entry name" value="WD40_repeat_dom_sf"/>
</dbReference>
<accession>A0A6A4YGM5</accession>